<dbReference type="Gene3D" id="2.40.50.140">
    <property type="entry name" value="Nucleic acid-binding proteins"/>
    <property type="match status" value="1"/>
</dbReference>
<protein>
    <submittedName>
        <fullName evidence="2">OB-fold nucleic acid binding domain-containing protein</fullName>
    </submittedName>
</protein>
<comment type="caution">
    <text evidence="2">The sequence shown here is derived from an EMBL/GenBank/DDBJ whole genome shotgun (WGS) entry which is preliminary data.</text>
</comment>
<organism evidence="2 3">
    <name type="scientific">Pseudokineococcus marinus</name>
    <dbReference type="NCBI Taxonomy" id="351215"/>
    <lineage>
        <taxon>Bacteria</taxon>
        <taxon>Bacillati</taxon>
        <taxon>Actinomycetota</taxon>
        <taxon>Actinomycetes</taxon>
        <taxon>Kineosporiales</taxon>
        <taxon>Kineosporiaceae</taxon>
        <taxon>Pseudokineococcus</taxon>
    </lineage>
</organism>
<dbReference type="EMBL" id="JABEMA010000166">
    <property type="protein sequence ID" value="NNH23594.1"/>
    <property type="molecule type" value="Genomic_DNA"/>
</dbReference>
<dbReference type="Proteomes" id="UP000555552">
    <property type="component" value="Unassembled WGS sequence"/>
</dbReference>
<evidence type="ECO:0000256" key="1">
    <source>
        <dbReference type="SAM" id="MobiDB-lite"/>
    </source>
</evidence>
<proteinExistence type="predicted"/>
<evidence type="ECO:0000313" key="2">
    <source>
        <dbReference type="EMBL" id="NNH23594.1"/>
    </source>
</evidence>
<reference evidence="2 3" key="1">
    <citation type="submission" date="2020-05" db="EMBL/GenBank/DDBJ databases">
        <title>MicrobeNet Type strains.</title>
        <authorList>
            <person name="Nicholson A.C."/>
        </authorList>
    </citation>
    <scope>NUCLEOTIDE SEQUENCE [LARGE SCALE GENOMIC DNA]</scope>
    <source>
        <strain evidence="2 3">JCM 14547</strain>
    </source>
</reference>
<keyword evidence="3" id="KW-1185">Reference proteome</keyword>
<sequence>MGGLREAVSRFSSREEMHCAAEQAESAREGGSPCASLGDRHRVLVAGALRSVTLRPRAGTPALEAEVFDGSGSLSVVWLGRREIAGVEAGRRIKVEGLVSVVDGHAVMYNPRYELLPSAPAPRS</sequence>
<dbReference type="AlphaFoldDB" id="A0A849BT11"/>
<dbReference type="InterPro" id="IPR012340">
    <property type="entry name" value="NA-bd_OB-fold"/>
</dbReference>
<name>A0A849BT11_9ACTN</name>
<accession>A0A849BT11</accession>
<gene>
    <name evidence="2" type="ORF">HLB09_10945</name>
</gene>
<dbReference type="CDD" id="cd04488">
    <property type="entry name" value="RecG_wedge_OBF"/>
    <property type="match status" value="1"/>
</dbReference>
<feature type="region of interest" description="Disordered" evidence="1">
    <location>
        <begin position="1"/>
        <end position="34"/>
    </location>
</feature>
<evidence type="ECO:0000313" key="3">
    <source>
        <dbReference type="Proteomes" id="UP000555552"/>
    </source>
</evidence>